<keyword evidence="13" id="KW-1185">Reference proteome</keyword>
<dbReference type="RefSeq" id="WP_377042564.1">
    <property type="nucleotide sequence ID" value="NZ_JBHLUN010000001.1"/>
</dbReference>
<evidence type="ECO:0000256" key="6">
    <source>
        <dbReference type="ARBA" id="ARBA00023002"/>
    </source>
</evidence>
<comment type="function">
    <text evidence="8">Involved in the recovery of exogenous heme iron. Extracts iron from heme while preserving the protoporphyrin ring intact.</text>
</comment>
<feature type="region of interest" description="Disordered" evidence="9">
    <location>
        <begin position="1"/>
        <end position="30"/>
    </location>
</feature>
<keyword evidence="2 8" id="KW-0575">Peroxidase</keyword>
<gene>
    <name evidence="12" type="primary">efeB</name>
    <name evidence="12" type="ORF">ACFFGY_01365</name>
</gene>
<evidence type="ECO:0000256" key="7">
    <source>
        <dbReference type="ARBA" id="ARBA00023004"/>
    </source>
</evidence>
<dbReference type="InterPro" id="IPR006314">
    <property type="entry name" value="Dyp_peroxidase"/>
</dbReference>
<comment type="cofactor">
    <cofactor evidence="8">
        <name>heme b</name>
        <dbReference type="ChEBI" id="CHEBI:60344"/>
    </cofactor>
    <text evidence="8">Binds 1 heme b (iron(II)-protoporphyrin IX) group non-covalently per subunit.</text>
</comment>
<dbReference type="NCBIfam" id="TIGR01412">
    <property type="entry name" value="tat_substr_1"/>
    <property type="match status" value="1"/>
</dbReference>
<evidence type="ECO:0000256" key="1">
    <source>
        <dbReference type="ARBA" id="ARBA00004196"/>
    </source>
</evidence>
<evidence type="ECO:0000256" key="4">
    <source>
        <dbReference type="ARBA" id="ARBA00022723"/>
    </source>
</evidence>
<evidence type="ECO:0000259" key="10">
    <source>
        <dbReference type="Pfam" id="PF04261"/>
    </source>
</evidence>
<evidence type="ECO:0000256" key="3">
    <source>
        <dbReference type="ARBA" id="ARBA00022617"/>
    </source>
</evidence>
<feature type="domain" description="Dyp-type peroxidase N-terminal" evidence="10">
    <location>
        <begin position="85"/>
        <end position="236"/>
    </location>
</feature>
<proteinExistence type="inferred from homology"/>
<keyword evidence="3 8" id="KW-0349">Heme</keyword>
<comment type="subcellular location">
    <subcellularLocation>
        <location evidence="1">Cell envelope</location>
    </subcellularLocation>
</comment>
<dbReference type="PANTHER" id="PTHR30521:SF4">
    <property type="entry name" value="DEFERROCHELATASE"/>
    <property type="match status" value="1"/>
</dbReference>
<protein>
    <recommendedName>
        <fullName evidence="8">Deferrochelatase</fullName>
        <ecNumber evidence="8">1.11.1.-</ecNumber>
    </recommendedName>
    <alternativeName>
        <fullName evidence="8">Peroxidase EfeB</fullName>
    </alternativeName>
</protein>
<keyword evidence="4 8" id="KW-0479">Metal-binding</keyword>
<dbReference type="NCBIfam" id="TIGR01413">
    <property type="entry name" value="Dyp_perox_fam"/>
    <property type="match status" value="1"/>
</dbReference>
<name>A0ABV6JNH1_9PROT</name>
<accession>A0ABV6JNH1</accession>
<organism evidence="12 13">
    <name type="scientific">Roseomonas elaeocarpi</name>
    <dbReference type="NCBI Taxonomy" id="907779"/>
    <lineage>
        <taxon>Bacteria</taxon>
        <taxon>Pseudomonadati</taxon>
        <taxon>Pseudomonadota</taxon>
        <taxon>Alphaproteobacteria</taxon>
        <taxon>Acetobacterales</taxon>
        <taxon>Roseomonadaceae</taxon>
        <taxon>Roseomonas</taxon>
    </lineage>
</organism>
<dbReference type="InterPro" id="IPR048328">
    <property type="entry name" value="Dyp_perox_C"/>
</dbReference>
<dbReference type="PROSITE" id="PS51404">
    <property type="entry name" value="DYP_PEROXIDASE"/>
    <property type="match status" value="1"/>
</dbReference>
<comment type="caution">
    <text evidence="12">The sequence shown here is derived from an EMBL/GenBank/DDBJ whole genome shotgun (WGS) entry which is preliminary data.</text>
</comment>
<feature type="domain" description="Dyp-type peroxidase C-terminal" evidence="11">
    <location>
        <begin position="253"/>
        <end position="439"/>
    </location>
</feature>
<evidence type="ECO:0000313" key="12">
    <source>
        <dbReference type="EMBL" id="MFC0406877.1"/>
    </source>
</evidence>
<keyword evidence="7 8" id="KW-0408">Iron</keyword>
<reference evidence="12 13" key="1">
    <citation type="submission" date="2024-09" db="EMBL/GenBank/DDBJ databases">
        <authorList>
            <person name="Sun Q."/>
            <person name="Mori K."/>
        </authorList>
    </citation>
    <scope>NUCLEOTIDE SEQUENCE [LARGE SCALE GENOMIC DNA]</scope>
    <source>
        <strain evidence="12 13">TBRC 5777</strain>
    </source>
</reference>
<evidence type="ECO:0000259" key="11">
    <source>
        <dbReference type="Pfam" id="PF20628"/>
    </source>
</evidence>
<dbReference type="InterPro" id="IPR048327">
    <property type="entry name" value="Dyp_perox_N"/>
</dbReference>
<dbReference type="EMBL" id="JBHLUN010000001">
    <property type="protein sequence ID" value="MFC0406877.1"/>
    <property type="molecule type" value="Genomic_DNA"/>
</dbReference>
<dbReference type="EC" id="1.11.1.-" evidence="8"/>
<evidence type="ECO:0000256" key="2">
    <source>
        <dbReference type="ARBA" id="ARBA00022559"/>
    </source>
</evidence>
<feature type="region of interest" description="Disordered" evidence="9">
    <location>
        <begin position="239"/>
        <end position="269"/>
    </location>
</feature>
<dbReference type="Pfam" id="PF04261">
    <property type="entry name" value="Dyp_perox_N"/>
    <property type="match status" value="1"/>
</dbReference>
<dbReference type="InterPro" id="IPR006313">
    <property type="entry name" value="EfeB/EfeN"/>
</dbReference>
<evidence type="ECO:0000256" key="5">
    <source>
        <dbReference type="ARBA" id="ARBA00022729"/>
    </source>
</evidence>
<dbReference type="Pfam" id="PF20628">
    <property type="entry name" value="Dyp_perox_C"/>
    <property type="match status" value="1"/>
</dbReference>
<dbReference type="Proteomes" id="UP001589865">
    <property type="component" value="Unassembled WGS sequence"/>
</dbReference>
<dbReference type="PANTHER" id="PTHR30521">
    <property type="entry name" value="DEFERROCHELATASE/PEROXIDASE"/>
    <property type="match status" value="1"/>
</dbReference>
<comment type="similarity">
    <text evidence="8">Belongs to the DyP-type peroxidase family.</text>
</comment>
<evidence type="ECO:0000256" key="9">
    <source>
        <dbReference type="SAM" id="MobiDB-lite"/>
    </source>
</evidence>
<evidence type="ECO:0000313" key="13">
    <source>
        <dbReference type="Proteomes" id="UP001589865"/>
    </source>
</evidence>
<evidence type="ECO:0000256" key="8">
    <source>
        <dbReference type="RuleBase" id="RU365017"/>
    </source>
</evidence>
<sequence>MSRAGDPTKGRCPFHAAMAGADGGRTPGPGVQALRAGRRGVLLGLAGFGAAAGRAGAEPAPLMQEPPGRDAGAAGQAIAFHGAHQPGILNPPPAAALVAAFDVLAPDRAALEGLFRTLTARIRFLMAGGTPPEEDPRFPPVDSGILGPRVVPDALTLTVAVGASLFDGRYGLAERRPRRLQTMARFPNDALERDRCHGDLLLQICANTPQAVLHALRDVVKNTPATLRLRWMQDGFLPEAKTPEHAPGQARETPRNLLGFRDGTANPDPTDAAEMARIVWIRPGDEEGDEPAWTAGGTYQVVRLIRNFVERWDRTPLGEQEAIIGRHKNTGAPLGLADEHALPDYADDPEGQRTRLDAHIRLANPRDAAAASSLILRRPFNYARGVTRAGQLDMGLLFICFQRDLEAGFITVQRRLDGEPLEEYIKPTGGGYFFALPGVTGPDDFLARALLAG</sequence>
<dbReference type="InterPro" id="IPR011008">
    <property type="entry name" value="Dimeric_a/b-barrel"/>
</dbReference>
<keyword evidence="6 8" id="KW-0560">Oxidoreductase</keyword>
<dbReference type="SUPFAM" id="SSF54909">
    <property type="entry name" value="Dimeric alpha+beta barrel"/>
    <property type="match status" value="1"/>
</dbReference>
<keyword evidence="5" id="KW-0732">Signal</keyword>